<gene>
    <name evidence="2" type="ORF">SNE40_022981</name>
</gene>
<dbReference type="Gene3D" id="3.30.160.60">
    <property type="entry name" value="Classic Zinc Finger"/>
    <property type="match status" value="1"/>
</dbReference>
<evidence type="ECO:0000259" key="1">
    <source>
        <dbReference type="PROSITE" id="PS00028"/>
    </source>
</evidence>
<dbReference type="Proteomes" id="UP001347796">
    <property type="component" value="Unassembled WGS sequence"/>
</dbReference>
<feature type="domain" description="C2H2-type" evidence="1">
    <location>
        <begin position="19"/>
        <end position="39"/>
    </location>
</feature>
<protein>
    <recommendedName>
        <fullName evidence="1">C2H2-type domain-containing protein</fullName>
    </recommendedName>
</protein>
<dbReference type="PROSITE" id="PS00028">
    <property type="entry name" value="ZINC_FINGER_C2H2_1"/>
    <property type="match status" value="1"/>
</dbReference>
<keyword evidence="3" id="KW-1185">Reference proteome</keyword>
<dbReference type="AlphaFoldDB" id="A0AAN8IY61"/>
<accession>A0AAN8IY61</accession>
<dbReference type="EMBL" id="JAZGQO010000021">
    <property type="protein sequence ID" value="KAK6166234.1"/>
    <property type="molecule type" value="Genomic_DNA"/>
</dbReference>
<reference evidence="2 3" key="1">
    <citation type="submission" date="2024-01" db="EMBL/GenBank/DDBJ databases">
        <title>The genome of the rayed Mediterranean limpet Patella caerulea (Linnaeus, 1758).</title>
        <authorList>
            <person name="Anh-Thu Weber A."/>
            <person name="Halstead-Nussloch G."/>
        </authorList>
    </citation>
    <scope>NUCLEOTIDE SEQUENCE [LARGE SCALE GENOMIC DNA]</scope>
    <source>
        <strain evidence="2">AATW-2023a</strain>
        <tissue evidence="2">Whole specimen</tissue>
    </source>
</reference>
<organism evidence="2 3">
    <name type="scientific">Patella caerulea</name>
    <name type="common">Rayed Mediterranean limpet</name>
    <dbReference type="NCBI Taxonomy" id="87958"/>
    <lineage>
        <taxon>Eukaryota</taxon>
        <taxon>Metazoa</taxon>
        <taxon>Spiralia</taxon>
        <taxon>Lophotrochozoa</taxon>
        <taxon>Mollusca</taxon>
        <taxon>Gastropoda</taxon>
        <taxon>Patellogastropoda</taxon>
        <taxon>Patelloidea</taxon>
        <taxon>Patellidae</taxon>
        <taxon>Patella</taxon>
    </lineage>
</organism>
<dbReference type="InterPro" id="IPR013087">
    <property type="entry name" value="Znf_C2H2_type"/>
</dbReference>
<comment type="caution">
    <text evidence="2">The sequence shown here is derived from an EMBL/GenBank/DDBJ whole genome shotgun (WGS) entry which is preliminary data.</text>
</comment>
<evidence type="ECO:0000313" key="3">
    <source>
        <dbReference type="Proteomes" id="UP001347796"/>
    </source>
</evidence>
<evidence type="ECO:0000313" key="2">
    <source>
        <dbReference type="EMBL" id="KAK6166234.1"/>
    </source>
</evidence>
<sequence length="108" mass="12537">MSISAPSRDQPKVGIKYRCPVCKYKIGKLDVFSRHLAKHKRFEKISKIWMWKCNSCSLTMATKKRAEEHPSKCCLKINDSESIVRLNIVRMVDLKPSLILTNDVHHLK</sequence>
<proteinExistence type="predicted"/>
<name>A0AAN8IY61_PATCE</name>